<evidence type="ECO:0000259" key="8">
    <source>
        <dbReference type="PROSITE" id="PS50020"/>
    </source>
</evidence>
<evidence type="ECO:0000256" key="3">
    <source>
        <dbReference type="ARBA" id="ARBA00022490"/>
    </source>
</evidence>
<dbReference type="InterPro" id="IPR051583">
    <property type="entry name" value="YAP1"/>
</dbReference>
<dbReference type="EMBL" id="SDOV01000006">
    <property type="protein sequence ID" value="KAH7640153.1"/>
    <property type="molecule type" value="Genomic_DNA"/>
</dbReference>
<sequence length="559" mass="60630">MHLKSGSETTNHTNNNNTNNNGNAIVRVDTAADEGLDELFKAVMSPNDGQSRLPQQVPMRQRRLPPSFFRPPSAASSTNSLASASHSRESSLDGGYQSQGQTPITPNTNGGGQNKINNSPLIGYNAANGLAIIHPRANSSPAALPPASLNTGGSATGNTSLNGQGTFGSNDLKSSNDSAANQISHYRQMSYDLDQIRLPDGWEMSYTASGERYFLNHKEKTTTWEDPRKKIVEEMLRRSTPPPPPPPPAQPIIQSATTVPTVSIQAANQVTSSTVVSVHGGGDQEHLSYIDPSIVPLPDGWEQAQTSSGDIYFISHIDQTTTWFHPSIPRNLQMKRIQQQSCSIQPPPFQNSSNIPPELVVALKNMNTSCQTPPTVTATASTTQTQNPLEMALKSQQNQHLRDLELERERMKQRQEELLQSSLLNSTASNIMLSSSTEAAASPFLSLQNECHSRQESIDSGLDLGNSSNFSMPHTPDDFLRMSNNTATSTAVASVATATNPPNTNTAAISDDIAFENMQISGLDLDSESMDFMQGLDMDLLSNVEELLNSNKDNIMTWL</sequence>
<feature type="region of interest" description="Disordered" evidence="7">
    <location>
        <begin position="1"/>
        <end position="23"/>
    </location>
</feature>
<dbReference type="CDD" id="cd00201">
    <property type="entry name" value="WW"/>
    <property type="match status" value="2"/>
</dbReference>
<dbReference type="InterPro" id="IPR036020">
    <property type="entry name" value="WW_dom_sf"/>
</dbReference>
<dbReference type="PROSITE" id="PS01159">
    <property type="entry name" value="WW_DOMAIN_1"/>
    <property type="match status" value="2"/>
</dbReference>
<dbReference type="GO" id="GO:0003677">
    <property type="term" value="F:DNA binding"/>
    <property type="evidence" value="ECO:0007669"/>
    <property type="project" value="UniProtKB-KW"/>
</dbReference>
<gene>
    <name evidence="10" type="primary">YAP1</name>
    <name evidence="10" type="ORF">DERF_011412</name>
    <name evidence="9" type="ORF">HUG17_10633</name>
</gene>
<reference evidence="10" key="1">
    <citation type="submission" date="2013-05" db="EMBL/GenBank/DDBJ databases">
        <authorList>
            <person name="Yim A.K.Y."/>
            <person name="Chan T.F."/>
            <person name="Ji K.M."/>
            <person name="Liu X.Y."/>
            <person name="Zhou J.W."/>
            <person name="Li R.Q."/>
            <person name="Yang K.Y."/>
            <person name="Li J."/>
            <person name="Li M."/>
            <person name="Law P.T.W."/>
            <person name="Wu Y.L."/>
            <person name="Cai Z.L."/>
            <person name="Qin H."/>
            <person name="Bao Y."/>
            <person name="Leung R.K.K."/>
            <person name="Ng P.K.S."/>
            <person name="Zou J."/>
            <person name="Zhong X.J."/>
            <person name="Ran P.X."/>
            <person name="Zhong N.S."/>
            <person name="Liu Z.G."/>
            <person name="Tsui S.K.W."/>
        </authorList>
    </citation>
    <scope>NUCLEOTIDE SEQUENCE</scope>
    <source>
        <strain evidence="10">Derf</strain>
        <tissue evidence="10">Whole organism</tissue>
    </source>
</reference>
<dbReference type="Proteomes" id="UP000828236">
    <property type="component" value="Unassembled WGS sequence"/>
</dbReference>
<evidence type="ECO:0000256" key="7">
    <source>
        <dbReference type="SAM" id="MobiDB-lite"/>
    </source>
</evidence>
<dbReference type="OrthoDB" id="2020426at2759"/>
<keyword evidence="10" id="KW-0238">DNA-binding</keyword>
<dbReference type="Proteomes" id="UP000790347">
    <property type="component" value="Unassembled WGS sequence"/>
</dbReference>
<feature type="coiled-coil region" evidence="6">
    <location>
        <begin position="394"/>
        <end position="421"/>
    </location>
</feature>
<dbReference type="SUPFAM" id="SSF51045">
    <property type="entry name" value="WW domain"/>
    <property type="match status" value="2"/>
</dbReference>
<dbReference type="GO" id="GO:0045944">
    <property type="term" value="P:positive regulation of transcription by RNA polymerase II"/>
    <property type="evidence" value="ECO:0007669"/>
    <property type="project" value="TreeGrafter"/>
</dbReference>
<proteinExistence type="predicted"/>
<dbReference type="GO" id="GO:0003713">
    <property type="term" value="F:transcription coactivator activity"/>
    <property type="evidence" value="ECO:0007669"/>
    <property type="project" value="TreeGrafter"/>
</dbReference>
<dbReference type="SMART" id="SM00456">
    <property type="entry name" value="WW"/>
    <property type="match status" value="2"/>
</dbReference>
<organism evidence="10 11">
    <name type="scientific">Dermatophagoides farinae</name>
    <name type="common">American house dust mite</name>
    <dbReference type="NCBI Taxonomy" id="6954"/>
    <lineage>
        <taxon>Eukaryota</taxon>
        <taxon>Metazoa</taxon>
        <taxon>Ecdysozoa</taxon>
        <taxon>Arthropoda</taxon>
        <taxon>Chelicerata</taxon>
        <taxon>Arachnida</taxon>
        <taxon>Acari</taxon>
        <taxon>Acariformes</taxon>
        <taxon>Sarcoptiformes</taxon>
        <taxon>Astigmata</taxon>
        <taxon>Psoroptidia</taxon>
        <taxon>Analgoidea</taxon>
        <taxon>Pyroglyphidae</taxon>
        <taxon>Dermatophagoidinae</taxon>
        <taxon>Dermatophagoides</taxon>
    </lineage>
</organism>
<dbReference type="Gene3D" id="2.20.70.10">
    <property type="match status" value="2"/>
</dbReference>
<dbReference type="PROSITE" id="PS50020">
    <property type="entry name" value="WW_DOMAIN_2"/>
    <property type="match status" value="2"/>
</dbReference>
<dbReference type="Gene3D" id="6.20.430.10">
    <property type="match status" value="1"/>
</dbReference>
<feature type="domain" description="WW" evidence="8">
    <location>
        <begin position="295"/>
        <end position="328"/>
    </location>
</feature>
<evidence type="ECO:0000256" key="2">
    <source>
        <dbReference type="ARBA" id="ARBA00004496"/>
    </source>
</evidence>
<evidence type="ECO:0000313" key="11">
    <source>
        <dbReference type="Proteomes" id="UP000790347"/>
    </source>
</evidence>
<feature type="domain" description="WW" evidence="8">
    <location>
        <begin position="196"/>
        <end position="229"/>
    </location>
</feature>
<keyword evidence="5" id="KW-0539">Nucleus</keyword>
<dbReference type="AlphaFoldDB" id="A0A922L0E4"/>
<reference evidence="10" key="4">
    <citation type="journal article" date="2022" name="Res Sq">
        <title>Comparative Genomics Reveals Insights into the Divergent Evolution of Astigmatic Mites and Household Pest Adaptations.</title>
        <authorList>
            <person name="Xiong Q."/>
            <person name="Wan A.T.-Y."/>
            <person name="Liu X.-Y."/>
            <person name="Fung C.S.-H."/>
            <person name="Xiao X."/>
            <person name="Malainual N."/>
            <person name="Hou J."/>
            <person name="Wang L."/>
            <person name="Wang M."/>
            <person name="Yang K."/>
            <person name="Cui Y."/>
            <person name="Leung E."/>
            <person name="Nong W."/>
            <person name="Shin S.-K."/>
            <person name="Au S."/>
            <person name="Jeong K.Y."/>
            <person name="Chew F.T."/>
            <person name="Hui J."/>
            <person name="Leung T.F."/>
            <person name="Tungtrongchitr A."/>
            <person name="Zhong N."/>
            <person name="Liu Z."/>
            <person name="Tsui S."/>
        </authorList>
    </citation>
    <scope>NUCLEOTIDE SEQUENCE</scope>
    <source>
        <strain evidence="10">Derf</strain>
        <tissue evidence="10">Whole organism</tissue>
    </source>
</reference>
<feature type="compositionally biased region" description="Low complexity" evidence="7">
    <location>
        <begin position="64"/>
        <end position="85"/>
    </location>
</feature>
<name>A0A922L0E4_DERFA</name>
<feature type="region of interest" description="Disordered" evidence="7">
    <location>
        <begin position="63"/>
        <end position="116"/>
    </location>
</feature>
<feature type="region of interest" description="Disordered" evidence="7">
    <location>
        <begin position="140"/>
        <end position="176"/>
    </location>
</feature>
<evidence type="ECO:0000256" key="5">
    <source>
        <dbReference type="ARBA" id="ARBA00023242"/>
    </source>
</evidence>
<reference evidence="9" key="3">
    <citation type="journal article" date="2021" name="World Allergy Organ. J.">
        <title>Chromosome-level assembly of Dermatophagoides farinae genome and transcriptome reveals two novel allergens Der f 37 and Der f 39.</title>
        <authorList>
            <person name="Chen J."/>
            <person name="Cai Z."/>
            <person name="Fan D."/>
            <person name="Hu J."/>
            <person name="Hou Y."/>
            <person name="He Y."/>
            <person name="Zhang Z."/>
            <person name="Zhao Z."/>
            <person name="Gao P."/>
            <person name="Hu W."/>
            <person name="Sun J."/>
            <person name="Li J."/>
            <person name="Ji K."/>
        </authorList>
    </citation>
    <scope>NUCLEOTIDE SEQUENCE</scope>
    <source>
        <strain evidence="9">JKM2019</strain>
    </source>
</reference>
<feature type="compositionally biased region" description="Low complexity" evidence="7">
    <location>
        <begin position="9"/>
        <end position="23"/>
    </location>
</feature>
<dbReference type="PANTHER" id="PTHR17616:SF8">
    <property type="entry name" value="TRANSCRIPTIONAL COACTIVATOR YORKIE"/>
    <property type="match status" value="1"/>
</dbReference>
<comment type="subcellular location">
    <subcellularLocation>
        <location evidence="2">Cytoplasm</location>
    </subcellularLocation>
    <subcellularLocation>
        <location evidence="1">Nucleus</location>
    </subcellularLocation>
</comment>
<evidence type="ECO:0000256" key="4">
    <source>
        <dbReference type="ARBA" id="ARBA00023159"/>
    </source>
</evidence>
<dbReference type="Pfam" id="PF00397">
    <property type="entry name" value="WW"/>
    <property type="match status" value="2"/>
</dbReference>
<dbReference type="InterPro" id="IPR001202">
    <property type="entry name" value="WW_dom"/>
</dbReference>
<keyword evidence="3" id="KW-0963">Cytoplasm</keyword>
<dbReference type="FunFam" id="2.20.70.10:FF:000012">
    <property type="entry name" value="transcriptional coactivator YAP1 isoform X2"/>
    <property type="match status" value="1"/>
</dbReference>
<keyword evidence="11" id="KW-1185">Reference proteome</keyword>
<feature type="compositionally biased region" description="Polar residues" evidence="7">
    <location>
        <begin position="151"/>
        <end position="176"/>
    </location>
</feature>
<accession>A0A922L0E4</accession>
<comment type="caution">
    <text evidence="10">The sequence shown here is derived from an EMBL/GenBank/DDBJ whole genome shotgun (WGS) entry which is preliminary data.</text>
</comment>
<dbReference type="GO" id="GO:0035329">
    <property type="term" value="P:hippo signaling"/>
    <property type="evidence" value="ECO:0007669"/>
    <property type="project" value="TreeGrafter"/>
</dbReference>
<protein>
    <submittedName>
        <fullName evidence="10">DNA-binding transcription factor yap1</fullName>
    </submittedName>
    <submittedName>
        <fullName evidence="9">Yorkie-like protein</fullName>
    </submittedName>
</protein>
<dbReference type="EMBL" id="ASGP02000005">
    <property type="protein sequence ID" value="KAH9506693.1"/>
    <property type="molecule type" value="Genomic_DNA"/>
</dbReference>
<dbReference type="PANTHER" id="PTHR17616">
    <property type="entry name" value="YES-ASSOCIATED PROTEIN YAP1 FAMILY MEMBER"/>
    <property type="match status" value="1"/>
</dbReference>
<evidence type="ECO:0000256" key="1">
    <source>
        <dbReference type="ARBA" id="ARBA00004123"/>
    </source>
</evidence>
<keyword evidence="4" id="KW-0010">Activator</keyword>
<keyword evidence="6" id="KW-0175">Coiled coil</keyword>
<evidence type="ECO:0000256" key="6">
    <source>
        <dbReference type="SAM" id="Coils"/>
    </source>
</evidence>
<feature type="compositionally biased region" description="Polar residues" evidence="7">
    <location>
        <begin position="96"/>
        <end position="116"/>
    </location>
</feature>
<dbReference type="GO" id="GO:0005634">
    <property type="term" value="C:nucleus"/>
    <property type="evidence" value="ECO:0007669"/>
    <property type="project" value="UniProtKB-SubCell"/>
</dbReference>
<evidence type="ECO:0000313" key="10">
    <source>
        <dbReference type="EMBL" id="KAH9506693.1"/>
    </source>
</evidence>
<feature type="compositionally biased region" description="Low complexity" evidence="7">
    <location>
        <begin position="140"/>
        <end position="150"/>
    </location>
</feature>
<dbReference type="GO" id="GO:0005737">
    <property type="term" value="C:cytoplasm"/>
    <property type="evidence" value="ECO:0007669"/>
    <property type="project" value="UniProtKB-SubCell"/>
</dbReference>
<evidence type="ECO:0000313" key="9">
    <source>
        <dbReference type="EMBL" id="KAH7640153.1"/>
    </source>
</evidence>
<reference evidence="9" key="2">
    <citation type="submission" date="2020-06" db="EMBL/GenBank/DDBJ databases">
        <authorList>
            <person name="Ji K."/>
            <person name="Li J."/>
        </authorList>
    </citation>
    <scope>NUCLEOTIDE SEQUENCE</scope>
    <source>
        <strain evidence="9">JKM2019</strain>
        <tissue evidence="9">Whole body</tissue>
    </source>
</reference>